<evidence type="ECO:0000313" key="4">
    <source>
        <dbReference type="EMBL" id="CAF9939571.1"/>
    </source>
</evidence>
<dbReference type="InterPro" id="IPR050730">
    <property type="entry name" value="UBX_domain-protein"/>
</dbReference>
<dbReference type="Gene3D" id="3.40.30.10">
    <property type="entry name" value="Glutaredoxin"/>
    <property type="match status" value="1"/>
</dbReference>
<dbReference type="SMART" id="SM00594">
    <property type="entry name" value="UAS"/>
    <property type="match status" value="1"/>
</dbReference>
<dbReference type="EMBL" id="CAJPDR010000555">
    <property type="protein sequence ID" value="CAF9939571.1"/>
    <property type="molecule type" value="Genomic_DNA"/>
</dbReference>
<proteinExistence type="predicted"/>
<dbReference type="CDD" id="cd14273">
    <property type="entry name" value="UBA_TAP-C_like"/>
    <property type="match status" value="1"/>
</dbReference>
<dbReference type="InterPro" id="IPR036249">
    <property type="entry name" value="Thioredoxin-like_sf"/>
</dbReference>
<dbReference type="Pfam" id="PF14555">
    <property type="entry name" value="UBA_4"/>
    <property type="match status" value="1"/>
</dbReference>
<gene>
    <name evidence="4" type="ORF">ALECFALPRED_008175</name>
</gene>
<feature type="compositionally biased region" description="Pro residues" evidence="2">
    <location>
        <begin position="93"/>
        <end position="105"/>
    </location>
</feature>
<dbReference type="InterPro" id="IPR009060">
    <property type="entry name" value="UBA-like_sf"/>
</dbReference>
<evidence type="ECO:0000313" key="5">
    <source>
        <dbReference type="Proteomes" id="UP000664203"/>
    </source>
</evidence>
<dbReference type="Gene3D" id="3.10.20.90">
    <property type="entry name" value="Phosphatidylinositol 3-kinase Catalytic Subunit, Chain A, domain 1"/>
    <property type="match status" value="1"/>
</dbReference>
<dbReference type="Proteomes" id="UP000664203">
    <property type="component" value="Unassembled WGS sequence"/>
</dbReference>
<dbReference type="SUPFAM" id="SSF46934">
    <property type="entry name" value="UBA-like"/>
    <property type="match status" value="1"/>
</dbReference>
<reference evidence="4" key="1">
    <citation type="submission" date="2021-03" db="EMBL/GenBank/DDBJ databases">
        <authorList>
            <person name="Tagirdzhanova G."/>
        </authorList>
    </citation>
    <scope>NUCLEOTIDE SEQUENCE</scope>
</reference>
<protein>
    <recommendedName>
        <fullName evidence="3">UBX domain-containing protein</fullName>
    </recommendedName>
</protein>
<feature type="region of interest" description="Disordered" evidence="2">
    <location>
        <begin position="88"/>
        <end position="110"/>
    </location>
</feature>
<dbReference type="InterPro" id="IPR001012">
    <property type="entry name" value="UBX_dom"/>
</dbReference>
<dbReference type="Pfam" id="PF00789">
    <property type="entry name" value="UBX"/>
    <property type="match status" value="1"/>
</dbReference>
<keyword evidence="1" id="KW-0175">Coiled coil</keyword>
<dbReference type="OrthoDB" id="1026733at2759"/>
<keyword evidence="5" id="KW-1185">Reference proteome</keyword>
<dbReference type="AlphaFoldDB" id="A0A8H3PEL1"/>
<dbReference type="GO" id="GO:0043130">
    <property type="term" value="F:ubiquitin binding"/>
    <property type="evidence" value="ECO:0007669"/>
    <property type="project" value="TreeGrafter"/>
</dbReference>
<organism evidence="4 5">
    <name type="scientific">Alectoria fallacina</name>
    <dbReference type="NCBI Taxonomy" id="1903189"/>
    <lineage>
        <taxon>Eukaryota</taxon>
        <taxon>Fungi</taxon>
        <taxon>Dikarya</taxon>
        <taxon>Ascomycota</taxon>
        <taxon>Pezizomycotina</taxon>
        <taxon>Lecanoromycetes</taxon>
        <taxon>OSLEUM clade</taxon>
        <taxon>Lecanoromycetidae</taxon>
        <taxon>Lecanorales</taxon>
        <taxon>Lecanorineae</taxon>
        <taxon>Parmeliaceae</taxon>
        <taxon>Alectoria</taxon>
    </lineage>
</organism>
<sequence>MSNQNFDPAQLNESQQLALGTYTSVTNQEPSAAVPLLQRSEWNVQIAIAKFFDGEAPDPVAEARASLPSSTPPPQSITREILLNGSTSFPRSPVSPPREPAPRIVPQPESQKTYRPPLLLSILFTPFNILYRLFTGSLSLFWYLFPFFPRLLPAISGRSVPARSRTGRRPLNPRDTAARFAREFEEEYGTHELPFYEGGYAEAYDLAKRELRFLMVVLLSPEHDDTSVFVRESLLSQEVLDYIKDPQNKIILWAGNVQDSEAYQVSNALNCSKFPFAALIVHTPQDSSTSMSTIARVIGLQPASAFVAKLRTAIAQHSAALDRVRTTRNEQQATRNLREEQNSAYERSLAQDRERARQRREAEAAQARAEQEIKAKADAKVQEAQKAEQWKRWRAQSILPEPGPDVKDVTRVSIRLTSGERVIRKFAENAEMEELYAFVDCYDAFKAGEDLSAAMEPTGYKHNYNFCLVSPMPRVVYDMESGGTVAGRLGRSGNLIVEPINDEEDEA</sequence>
<feature type="domain" description="UBX" evidence="3">
    <location>
        <begin position="405"/>
        <end position="474"/>
    </location>
</feature>
<comment type="caution">
    <text evidence="4">The sequence shown here is derived from an EMBL/GenBank/DDBJ whole genome shotgun (WGS) entry which is preliminary data.</text>
</comment>
<dbReference type="GO" id="GO:0036503">
    <property type="term" value="P:ERAD pathway"/>
    <property type="evidence" value="ECO:0007669"/>
    <property type="project" value="TreeGrafter"/>
</dbReference>
<feature type="compositionally biased region" description="Basic and acidic residues" evidence="2">
    <location>
        <begin position="349"/>
        <end position="365"/>
    </location>
</feature>
<name>A0A8H3PEL1_9LECA</name>
<dbReference type="PANTHER" id="PTHR23322:SF1">
    <property type="entry name" value="FAS-ASSOCIATED FACTOR 2"/>
    <property type="match status" value="1"/>
</dbReference>
<dbReference type="SUPFAM" id="SSF54236">
    <property type="entry name" value="Ubiquitin-like"/>
    <property type="match status" value="1"/>
</dbReference>
<evidence type="ECO:0000259" key="3">
    <source>
        <dbReference type="PROSITE" id="PS50033"/>
    </source>
</evidence>
<dbReference type="PANTHER" id="PTHR23322">
    <property type="entry name" value="FAS-ASSOCIATED PROTEIN"/>
    <property type="match status" value="1"/>
</dbReference>
<dbReference type="SUPFAM" id="SSF52833">
    <property type="entry name" value="Thioredoxin-like"/>
    <property type="match status" value="1"/>
</dbReference>
<dbReference type="CDD" id="cd01767">
    <property type="entry name" value="UBX"/>
    <property type="match status" value="1"/>
</dbReference>
<feature type="region of interest" description="Disordered" evidence="2">
    <location>
        <begin position="325"/>
        <end position="365"/>
    </location>
</feature>
<dbReference type="InterPro" id="IPR029071">
    <property type="entry name" value="Ubiquitin-like_domsf"/>
</dbReference>
<evidence type="ECO:0000256" key="1">
    <source>
        <dbReference type="ARBA" id="ARBA00023054"/>
    </source>
</evidence>
<dbReference type="PROSITE" id="PS50033">
    <property type="entry name" value="UBX"/>
    <property type="match status" value="1"/>
</dbReference>
<dbReference type="GO" id="GO:0005783">
    <property type="term" value="C:endoplasmic reticulum"/>
    <property type="evidence" value="ECO:0007669"/>
    <property type="project" value="TreeGrafter"/>
</dbReference>
<evidence type="ECO:0000256" key="2">
    <source>
        <dbReference type="SAM" id="MobiDB-lite"/>
    </source>
</evidence>
<dbReference type="SMART" id="SM00166">
    <property type="entry name" value="UBX"/>
    <property type="match status" value="1"/>
</dbReference>
<dbReference type="Gene3D" id="1.10.8.10">
    <property type="entry name" value="DNA helicase RuvA subunit, C-terminal domain"/>
    <property type="match status" value="1"/>
</dbReference>
<accession>A0A8H3PEL1</accession>
<dbReference type="InterPro" id="IPR006577">
    <property type="entry name" value="UAS"/>
</dbReference>